<feature type="domain" description="N-acetyltransferase" evidence="3">
    <location>
        <begin position="22"/>
        <end position="180"/>
    </location>
</feature>
<dbReference type="PANTHER" id="PTHR43420:SF47">
    <property type="entry name" value="N-ACETYLTRANSFERASE DOMAIN-CONTAINING PROTEIN"/>
    <property type="match status" value="1"/>
</dbReference>
<keyword evidence="5" id="KW-1185">Reference proteome</keyword>
<dbReference type="Proteomes" id="UP000581206">
    <property type="component" value="Unassembled WGS sequence"/>
</dbReference>
<protein>
    <submittedName>
        <fullName evidence="4">GNAT family N-acetyltransferase</fullName>
    </submittedName>
</protein>
<dbReference type="InterPro" id="IPR000182">
    <property type="entry name" value="GNAT_dom"/>
</dbReference>
<evidence type="ECO:0000259" key="3">
    <source>
        <dbReference type="PROSITE" id="PS51186"/>
    </source>
</evidence>
<dbReference type="InterPro" id="IPR050680">
    <property type="entry name" value="YpeA/RimI_acetyltransf"/>
</dbReference>
<dbReference type="Gene3D" id="3.40.630.30">
    <property type="match status" value="1"/>
</dbReference>
<reference evidence="4 5" key="1">
    <citation type="submission" date="2020-04" db="EMBL/GenBank/DDBJ databases">
        <title>MicrobeNet Type strains.</title>
        <authorList>
            <person name="Nicholson A.C."/>
        </authorList>
    </citation>
    <scope>NUCLEOTIDE SEQUENCE [LARGE SCALE GENOMIC DNA]</scope>
    <source>
        <strain evidence="4 5">ATCC BAA-788</strain>
    </source>
</reference>
<keyword evidence="2" id="KW-0012">Acyltransferase</keyword>
<proteinExistence type="predicted"/>
<sequence>MSSLADRAAAPADLPDPDLPGLVFRPYRPADLDPVVALVVRAEQADAAPYRTSPVELAEQMDAGHLDPVRDTRVGWDGDGMPRAWVWAEARPADQRVARAFLFGGVDPAWRGRGVGRALVAWGTGRARQQLAADGRDLPGRIGIYLDDNQVQAARLVAAAGYRPLRYFRDMRRSLAEPLPQVRLAEGLRVVPWSVELDEPVRLAHNEAFADHWGSEPRSAQAWQERRAMFAPQWSHVALDEATGEVAGYTISGRYEHDWPVKGYSSGYSELLGVRRAWRGRGLGVALLTAAMTSFRADGMEYAELDVDSENPSGAHGLYASLGYQVTHGSTIYGIEL</sequence>
<evidence type="ECO:0000313" key="4">
    <source>
        <dbReference type="EMBL" id="NKY23299.1"/>
    </source>
</evidence>
<dbReference type="EMBL" id="JAAXOX010000005">
    <property type="protein sequence ID" value="NKY23299.1"/>
    <property type="molecule type" value="Genomic_DNA"/>
</dbReference>
<dbReference type="CDD" id="cd04301">
    <property type="entry name" value="NAT_SF"/>
    <property type="match status" value="2"/>
</dbReference>
<dbReference type="PANTHER" id="PTHR43420">
    <property type="entry name" value="ACETYLTRANSFERASE"/>
    <property type="match status" value="1"/>
</dbReference>
<dbReference type="Pfam" id="PF00583">
    <property type="entry name" value="Acetyltransf_1"/>
    <property type="match status" value="1"/>
</dbReference>
<dbReference type="RefSeq" id="WP_168630432.1">
    <property type="nucleotide sequence ID" value="NZ_BONL01000002.1"/>
</dbReference>
<dbReference type="SUPFAM" id="SSF55729">
    <property type="entry name" value="Acyl-CoA N-acyltransferases (Nat)"/>
    <property type="match status" value="2"/>
</dbReference>
<dbReference type="GO" id="GO:0016747">
    <property type="term" value="F:acyltransferase activity, transferring groups other than amino-acyl groups"/>
    <property type="evidence" value="ECO:0007669"/>
    <property type="project" value="InterPro"/>
</dbReference>
<comment type="caution">
    <text evidence="4">The sequence shown here is derived from an EMBL/GenBank/DDBJ whole genome shotgun (WGS) entry which is preliminary data.</text>
</comment>
<evidence type="ECO:0000313" key="5">
    <source>
        <dbReference type="Proteomes" id="UP000581206"/>
    </source>
</evidence>
<accession>A0A7X6KWK1</accession>
<name>A0A7X6KWK1_9CELL</name>
<gene>
    <name evidence="4" type="ORF">HGA03_11560</name>
</gene>
<dbReference type="PROSITE" id="PS51186">
    <property type="entry name" value="GNAT"/>
    <property type="match status" value="2"/>
</dbReference>
<evidence type="ECO:0000256" key="1">
    <source>
        <dbReference type="ARBA" id="ARBA00022679"/>
    </source>
</evidence>
<dbReference type="AlphaFoldDB" id="A0A7X6KWK1"/>
<feature type="domain" description="N-acetyltransferase" evidence="3">
    <location>
        <begin position="188"/>
        <end position="337"/>
    </location>
</feature>
<dbReference type="InterPro" id="IPR016181">
    <property type="entry name" value="Acyl_CoA_acyltransferase"/>
</dbReference>
<organism evidence="4 5">
    <name type="scientific">Cellulomonas denverensis</name>
    <dbReference type="NCBI Taxonomy" id="264297"/>
    <lineage>
        <taxon>Bacteria</taxon>
        <taxon>Bacillati</taxon>
        <taxon>Actinomycetota</taxon>
        <taxon>Actinomycetes</taxon>
        <taxon>Micrococcales</taxon>
        <taxon>Cellulomonadaceae</taxon>
        <taxon>Cellulomonas</taxon>
    </lineage>
</organism>
<evidence type="ECO:0000256" key="2">
    <source>
        <dbReference type="ARBA" id="ARBA00023315"/>
    </source>
</evidence>
<keyword evidence="1 4" id="KW-0808">Transferase</keyword>